<dbReference type="Gene3D" id="1.10.357.10">
    <property type="entry name" value="Tetracycline Repressor, domain 2"/>
    <property type="match status" value="1"/>
</dbReference>
<protein>
    <submittedName>
        <fullName evidence="6">TetR/AcrR family transcriptional regulator</fullName>
    </submittedName>
</protein>
<evidence type="ECO:0000313" key="6">
    <source>
        <dbReference type="EMBL" id="URN16589.1"/>
    </source>
</evidence>
<dbReference type="SUPFAM" id="SSF46689">
    <property type="entry name" value="Homeodomain-like"/>
    <property type="match status" value="1"/>
</dbReference>
<evidence type="ECO:0000256" key="2">
    <source>
        <dbReference type="ARBA" id="ARBA00023125"/>
    </source>
</evidence>
<evidence type="ECO:0000256" key="4">
    <source>
        <dbReference type="PROSITE-ProRule" id="PRU00335"/>
    </source>
</evidence>
<dbReference type="InterPro" id="IPR001647">
    <property type="entry name" value="HTH_TetR"/>
</dbReference>
<dbReference type="InterPro" id="IPR009057">
    <property type="entry name" value="Homeodomain-like_sf"/>
</dbReference>
<evidence type="ECO:0000259" key="5">
    <source>
        <dbReference type="PROSITE" id="PS50977"/>
    </source>
</evidence>
<keyword evidence="2 4" id="KW-0238">DNA-binding</keyword>
<keyword evidence="7" id="KW-1185">Reference proteome</keyword>
<dbReference type="Proteomes" id="UP001056383">
    <property type="component" value="Chromosome"/>
</dbReference>
<accession>A0ABY4TEQ6</accession>
<dbReference type="EMBL" id="CP095474">
    <property type="protein sequence ID" value="URN16589.1"/>
    <property type="molecule type" value="Genomic_DNA"/>
</dbReference>
<reference evidence="6" key="1">
    <citation type="submission" date="2022-04" db="EMBL/GenBank/DDBJ databases">
        <title>Systematic whole-genome sequencing reveals an unexpected diversity among actinomycetoma pathogens and provides insights into their antibacterial susceptibilities.</title>
        <authorList>
            <person name="Watson A.K."/>
            <person name="Kepplinger B."/>
            <person name="Bakhiet S.M."/>
            <person name="Mhmoud N.A."/>
            <person name="Chapman J."/>
            <person name="Allenby N."/>
            <person name="Mickiewicz K."/>
            <person name="Goodfellow M."/>
            <person name="Fahal A.H."/>
            <person name="Errington J."/>
        </authorList>
    </citation>
    <scope>NUCLEOTIDE SEQUENCE</scope>
    <source>
        <strain evidence="6">SD 504</strain>
    </source>
</reference>
<dbReference type="Pfam" id="PF00440">
    <property type="entry name" value="TetR_N"/>
    <property type="match status" value="1"/>
</dbReference>
<proteinExistence type="predicted"/>
<dbReference type="InterPro" id="IPR036271">
    <property type="entry name" value="Tet_transcr_reg_TetR-rel_C_sf"/>
</dbReference>
<keyword evidence="1" id="KW-0805">Transcription regulation</keyword>
<dbReference type="Pfam" id="PF21993">
    <property type="entry name" value="TetR_C_13_2"/>
    <property type="match status" value="1"/>
</dbReference>
<dbReference type="PROSITE" id="PS50977">
    <property type="entry name" value="HTH_TETR_2"/>
    <property type="match status" value="1"/>
</dbReference>
<organism evidence="6 7">
    <name type="scientific">Streptomyces sudanensis</name>
    <dbReference type="NCBI Taxonomy" id="436397"/>
    <lineage>
        <taxon>Bacteria</taxon>
        <taxon>Bacillati</taxon>
        <taxon>Actinomycetota</taxon>
        <taxon>Actinomycetes</taxon>
        <taxon>Kitasatosporales</taxon>
        <taxon>Streptomycetaceae</taxon>
        <taxon>Streptomyces</taxon>
    </lineage>
</organism>
<dbReference type="RefSeq" id="WP_010469650.1">
    <property type="nucleotide sequence ID" value="NZ_CP095474.1"/>
</dbReference>
<dbReference type="PANTHER" id="PTHR47506">
    <property type="entry name" value="TRANSCRIPTIONAL REGULATORY PROTEIN"/>
    <property type="match status" value="1"/>
</dbReference>
<feature type="domain" description="HTH tetR-type" evidence="5">
    <location>
        <begin position="6"/>
        <end position="66"/>
    </location>
</feature>
<dbReference type="PANTHER" id="PTHR47506:SF3">
    <property type="entry name" value="HTH-TYPE TRANSCRIPTIONAL REGULATOR LMRA"/>
    <property type="match status" value="1"/>
</dbReference>
<dbReference type="InterPro" id="IPR054156">
    <property type="entry name" value="YxaF_TetR_C"/>
</dbReference>
<keyword evidence="3" id="KW-0804">Transcription</keyword>
<feature type="DNA-binding region" description="H-T-H motif" evidence="4">
    <location>
        <begin position="29"/>
        <end position="48"/>
    </location>
</feature>
<name>A0ABY4TEQ6_9ACTN</name>
<sequence length="213" mass="22760">MGHEQPDTRTRIQEAAAALFRRNGYPGTGLKRIATEANAPFGSIYHFFPGGKQQLAEETVRTAGAAYGRMVLALLESVADPVESVEHAFGAAADDLAATGYADACPIATVALEVANTDEVLRVATAEVFAEWVEAGAGWFGRWVPDREAARSLAQSMIMILEGAFVLSRAARDPEPLRVAGRTMAALLRAALERTGVERTGVERTGVERTGED</sequence>
<gene>
    <name evidence="6" type="ORF">MW084_12285</name>
</gene>
<evidence type="ECO:0000256" key="3">
    <source>
        <dbReference type="ARBA" id="ARBA00023163"/>
    </source>
</evidence>
<evidence type="ECO:0000256" key="1">
    <source>
        <dbReference type="ARBA" id="ARBA00023015"/>
    </source>
</evidence>
<dbReference type="SUPFAM" id="SSF48498">
    <property type="entry name" value="Tetracyclin repressor-like, C-terminal domain"/>
    <property type="match status" value="1"/>
</dbReference>
<evidence type="ECO:0000313" key="7">
    <source>
        <dbReference type="Proteomes" id="UP001056383"/>
    </source>
</evidence>